<keyword evidence="4" id="KW-0472">Membrane</keyword>
<dbReference type="GO" id="GO:0016020">
    <property type="term" value="C:membrane"/>
    <property type="evidence" value="ECO:0007669"/>
    <property type="project" value="UniProtKB-SubCell"/>
</dbReference>
<dbReference type="RefSeq" id="WP_167921480.1">
    <property type="nucleotide sequence ID" value="NZ_JAATIT010000002.1"/>
</dbReference>
<gene>
    <name evidence="7" type="ORF">GGR90_002221</name>
</gene>
<proteinExistence type="predicted"/>
<dbReference type="PROSITE" id="PS52015">
    <property type="entry name" value="TONB_CTD"/>
    <property type="match status" value="1"/>
</dbReference>
<evidence type="ECO:0000256" key="3">
    <source>
        <dbReference type="ARBA" id="ARBA00022989"/>
    </source>
</evidence>
<sequence length="129" mass="13911">MKSQHLKTLACLSLFGTWPAMAQNTSPFGEAIKDYGGATLLTPRWLSVADYPRKALEGEISGRVVVAFDINAKGRVENCEVKSSSGHKALDVVPCRSLERKARFASPTDDAGTPQTTGGVVSVDFWIPE</sequence>
<dbReference type="InterPro" id="IPR006260">
    <property type="entry name" value="TonB/TolA_C"/>
</dbReference>
<evidence type="ECO:0000256" key="4">
    <source>
        <dbReference type="ARBA" id="ARBA00023136"/>
    </source>
</evidence>
<dbReference type="Pfam" id="PF03544">
    <property type="entry name" value="TonB_C"/>
    <property type="match status" value="1"/>
</dbReference>
<feature type="chain" id="PRO_5031391533" evidence="5">
    <location>
        <begin position="23"/>
        <end position="129"/>
    </location>
</feature>
<dbReference type="SUPFAM" id="SSF74653">
    <property type="entry name" value="TolA/TonB C-terminal domain"/>
    <property type="match status" value="1"/>
</dbReference>
<accession>A0A7X6B9G3</accession>
<evidence type="ECO:0000313" key="7">
    <source>
        <dbReference type="EMBL" id="NJB90046.1"/>
    </source>
</evidence>
<comment type="caution">
    <text evidence="7">The sequence shown here is derived from an EMBL/GenBank/DDBJ whole genome shotgun (WGS) entry which is preliminary data.</text>
</comment>
<dbReference type="AlphaFoldDB" id="A0A7X6B9G3"/>
<dbReference type="EMBL" id="JAATIT010000002">
    <property type="protein sequence ID" value="NJB90046.1"/>
    <property type="molecule type" value="Genomic_DNA"/>
</dbReference>
<feature type="domain" description="TonB C-terminal" evidence="6">
    <location>
        <begin position="36"/>
        <end position="129"/>
    </location>
</feature>
<evidence type="ECO:0000256" key="5">
    <source>
        <dbReference type="SAM" id="SignalP"/>
    </source>
</evidence>
<evidence type="ECO:0000313" key="8">
    <source>
        <dbReference type="Proteomes" id="UP000535078"/>
    </source>
</evidence>
<evidence type="ECO:0000259" key="6">
    <source>
        <dbReference type="PROSITE" id="PS52015"/>
    </source>
</evidence>
<comment type="subcellular location">
    <subcellularLocation>
        <location evidence="1">Membrane</location>
        <topology evidence="1">Single-pass membrane protein</topology>
    </subcellularLocation>
</comment>
<dbReference type="InterPro" id="IPR037682">
    <property type="entry name" value="TonB_C"/>
</dbReference>
<feature type="signal peptide" evidence="5">
    <location>
        <begin position="1"/>
        <end position="22"/>
    </location>
</feature>
<dbReference type="Proteomes" id="UP000535078">
    <property type="component" value="Unassembled WGS sequence"/>
</dbReference>
<dbReference type="GO" id="GO:0055085">
    <property type="term" value="P:transmembrane transport"/>
    <property type="evidence" value="ECO:0007669"/>
    <property type="project" value="InterPro"/>
</dbReference>
<keyword evidence="8" id="KW-1185">Reference proteome</keyword>
<keyword evidence="5" id="KW-0732">Signal</keyword>
<protein>
    <submittedName>
        <fullName evidence="7">Protein TonB</fullName>
    </submittedName>
</protein>
<evidence type="ECO:0000256" key="2">
    <source>
        <dbReference type="ARBA" id="ARBA00022692"/>
    </source>
</evidence>
<reference evidence="7 8" key="1">
    <citation type="submission" date="2020-03" db="EMBL/GenBank/DDBJ databases">
        <title>Genomic Encyclopedia of Type Strains, Phase IV (KMG-IV): sequencing the most valuable type-strain genomes for metagenomic binning, comparative biology and taxonomic classification.</title>
        <authorList>
            <person name="Goeker M."/>
        </authorList>
    </citation>
    <scope>NUCLEOTIDE SEQUENCE [LARGE SCALE GENOMIC DNA]</scope>
    <source>
        <strain evidence="7 8">DSM 25229</strain>
    </source>
</reference>
<evidence type="ECO:0000256" key="1">
    <source>
        <dbReference type="ARBA" id="ARBA00004167"/>
    </source>
</evidence>
<dbReference type="Gene3D" id="3.30.1150.10">
    <property type="match status" value="1"/>
</dbReference>
<dbReference type="NCBIfam" id="TIGR01352">
    <property type="entry name" value="tonB_Cterm"/>
    <property type="match status" value="1"/>
</dbReference>
<keyword evidence="2" id="KW-0812">Transmembrane</keyword>
<keyword evidence="3" id="KW-1133">Transmembrane helix</keyword>
<name>A0A7X6B9G3_9SPHN</name>
<organism evidence="7 8">
    <name type="scientific">Sphingopyxis italica</name>
    <dbReference type="NCBI Taxonomy" id="1129133"/>
    <lineage>
        <taxon>Bacteria</taxon>
        <taxon>Pseudomonadati</taxon>
        <taxon>Pseudomonadota</taxon>
        <taxon>Alphaproteobacteria</taxon>
        <taxon>Sphingomonadales</taxon>
        <taxon>Sphingomonadaceae</taxon>
        <taxon>Sphingopyxis</taxon>
    </lineage>
</organism>